<name>X1TXW4_9ZZZZ</name>
<comment type="caution">
    <text evidence="1">The sequence shown here is derived from an EMBL/GenBank/DDBJ whole genome shotgun (WGS) entry which is preliminary data.</text>
</comment>
<protein>
    <submittedName>
        <fullName evidence="1">Uncharacterized protein</fullName>
    </submittedName>
</protein>
<dbReference type="AlphaFoldDB" id="X1TXW4"/>
<accession>X1TXW4</accession>
<sequence length="139" mass="16162">MSFTIVIKFSRVFCLTSFFQAFKELKFDRSNCNLIFINNTENGAITGAALSYLTSNSQYFKSLHIIQTNNPNFERGDTKNFIDVPHPFTTWTSYYSFQMQKIIKDLVQDDIHIQLEDDSLPASNSITHLLKIMEDHKYC</sequence>
<dbReference type="EMBL" id="BARW01008489">
    <property type="protein sequence ID" value="GAI84884.1"/>
    <property type="molecule type" value="Genomic_DNA"/>
</dbReference>
<gene>
    <name evidence="1" type="ORF">S12H4_17380</name>
</gene>
<proteinExistence type="predicted"/>
<feature type="non-terminal residue" evidence="1">
    <location>
        <position position="139"/>
    </location>
</feature>
<organism evidence="1">
    <name type="scientific">marine sediment metagenome</name>
    <dbReference type="NCBI Taxonomy" id="412755"/>
    <lineage>
        <taxon>unclassified sequences</taxon>
        <taxon>metagenomes</taxon>
        <taxon>ecological metagenomes</taxon>
    </lineage>
</organism>
<evidence type="ECO:0000313" key="1">
    <source>
        <dbReference type="EMBL" id="GAI84884.1"/>
    </source>
</evidence>
<reference evidence="1" key="1">
    <citation type="journal article" date="2014" name="Front. Microbiol.">
        <title>High frequency of phylogenetically diverse reductive dehalogenase-homologous genes in deep subseafloor sedimentary metagenomes.</title>
        <authorList>
            <person name="Kawai M."/>
            <person name="Futagami T."/>
            <person name="Toyoda A."/>
            <person name="Takaki Y."/>
            <person name="Nishi S."/>
            <person name="Hori S."/>
            <person name="Arai W."/>
            <person name="Tsubouchi T."/>
            <person name="Morono Y."/>
            <person name="Uchiyama I."/>
            <person name="Ito T."/>
            <person name="Fujiyama A."/>
            <person name="Inagaki F."/>
            <person name="Takami H."/>
        </authorList>
    </citation>
    <scope>NUCLEOTIDE SEQUENCE</scope>
    <source>
        <strain evidence="1">Expedition CK06-06</strain>
    </source>
</reference>